<evidence type="ECO:0000256" key="2">
    <source>
        <dbReference type="ARBA" id="ARBA00010617"/>
    </source>
</evidence>
<gene>
    <name evidence="11" type="ORF">MSPICULIGERA_LOCUS25382</name>
</gene>
<feature type="non-terminal residue" evidence="11">
    <location>
        <position position="1"/>
    </location>
</feature>
<evidence type="ECO:0000256" key="9">
    <source>
        <dbReference type="PIRSR" id="PIRSR602401-1"/>
    </source>
</evidence>
<dbReference type="InterPro" id="IPR050705">
    <property type="entry name" value="Cytochrome_P450_3A"/>
</dbReference>
<dbReference type="PRINTS" id="PR00463">
    <property type="entry name" value="EP450I"/>
</dbReference>
<dbReference type="GO" id="GO:0005506">
    <property type="term" value="F:iron ion binding"/>
    <property type="evidence" value="ECO:0007669"/>
    <property type="project" value="InterPro"/>
</dbReference>
<evidence type="ECO:0000256" key="5">
    <source>
        <dbReference type="ARBA" id="ARBA00023002"/>
    </source>
</evidence>
<keyword evidence="6 9" id="KW-0408">Iron</keyword>
<evidence type="ECO:0000256" key="8">
    <source>
        <dbReference type="ARBA" id="ARBA00043906"/>
    </source>
</evidence>
<dbReference type="PROSITE" id="PS00086">
    <property type="entry name" value="CYTOCHROME_P450"/>
    <property type="match status" value="1"/>
</dbReference>
<comment type="caution">
    <text evidence="11">The sequence shown here is derived from an EMBL/GenBank/DDBJ whole genome shotgun (WGS) entry which is preliminary data.</text>
</comment>
<comment type="function">
    <text evidence="8">Cytochromes P450 are a group of heme-thiolate monooxygenases. They oxidize a variety of structurally unrelated compounds, including steroids, fatty acids, and xenobiotics.</text>
</comment>
<comment type="similarity">
    <text evidence="2 10">Belongs to the cytochrome P450 family.</text>
</comment>
<keyword evidence="5 10" id="KW-0560">Oxidoreductase</keyword>
<evidence type="ECO:0000313" key="11">
    <source>
        <dbReference type="EMBL" id="CAJ0587413.1"/>
    </source>
</evidence>
<evidence type="ECO:0008006" key="13">
    <source>
        <dbReference type="Google" id="ProtNLM"/>
    </source>
</evidence>
<dbReference type="GO" id="GO:0016705">
    <property type="term" value="F:oxidoreductase activity, acting on paired donors, with incorporation or reduction of molecular oxygen"/>
    <property type="evidence" value="ECO:0007669"/>
    <property type="project" value="InterPro"/>
</dbReference>
<dbReference type="InterPro" id="IPR036396">
    <property type="entry name" value="Cyt_P450_sf"/>
</dbReference>
<reference evidence="11" key="1">
    <citation type="submission" date="2023-06" db="EMBL/GenBank/DDBJ databases">
        <authorList>
            <person name="Delattre M."/>
        </authorList>
    </citation>
    <scope>NUCLEOTIDE SEQUENCE</scope>
    <source>
        <strain evidence="11">AF72</strain>
    </source>
</reference>
<keyword evidence="12" id="KW-1185">Reference proteome</keyword>
<feature type="binding site" description="axial binding residue" evidence="9">
    <location>
        <position position="55"/>
    </location>
    <ligand>
        <name>heme</name>
        <dbReference type="ChEBI" id="CHEBI:30413"/>
    </ligand>
    <ligandPart>
        <name>Fe</name>
        <dbReference type="ChEBI" id="CHEBI:18248"/>
    </ligandPart>
</feature>
<organism evidence="11 12">
    <name type="scientific">Mesorhabditis spiculigera</name>
    <dbReference type="NCBI Taxonomy" id="96644"/>
    <lineage>
        <taxon>Eukaryota</taxon>
        <taxon>Metazoa</taxon>
        <taxon>Ecdysozoa</taxon>
        <taxon>Nematoda</taxon>
        <taxon>Chromadorea</taxon>
        <taxon>Rhabditida</taxon>
        <taxon>Rhabditina</taxon>
        <taxon>Rhabditomorpha</taxon>
        <taxon>Rhabditoidea</taxon>
        <taxon>Rhabditidae</taxon>
        <taxon>Mesorhabditinae</taxon>
        <taxon>Mesorhabditis</taxon>
    </lineage>
</organism>
<dbReference type="EMBL" id="CATQJA010002710">
    <property type="protein sequence ID" value="CAJ0587413.1"/>
    <property type="molecule type" value="Genomic_DNA"/>
</dbReference>
<dbReference type="Pfam" id="PF00067">
    <property type="entry name" value="p450"/>
    <property type="match status" value="1"/>
</dbReference>
<dbReference type="InterPro" id="IPR017972">
    <property type="entry name" value="Cyt_P450_CS"/>
</dbReference>
<dbReference type="InterPro" id="IPR002401">
    <property type="entry name" value="Cyt_P450_E_grp-I"/>
</dbReference>
<protein>
    <recommendedName>
        <fullName evidence="13">Cytochrome P450</fullName>
    </recommendedName>
</protein>
<dbReference type="Gene3D" id="1.10.630.10">
    <property type="entry name" value="Cytochrome P450"/>
    <property type="match status" value="1"/>
</dbReference>
<dbReference type="AlphaFoldDB" id="A0AA36DHM6"/>
<evidence type="ECO:0000256" key="4">
    <source>
        <dbReference type="ARBA" id="ARBA00022723"/>
    </source>
</evidence>
<keyword evidence="7 10" id="KW-0503">Monooxygenase</keyword>
<dbReference type="SUPFAM" id="SSF48264">
    <property type="entry name" value="Cytochrome P450"/>
    <property type="match status" value="1"/>
</dbReference>
<keyword evidence="3 9" id="KW-0349">Heme</keyword>
<proteinExistence type="inferred from homology"/>
<sequence length="115" mass="13398">MPKGSVFSIPVYNIHHDPLFYEEPEEFRPERWDPEEKAKRDPLTFLPFGHGPRNCVGMRVGQFQMRSALVHLIRRFEFSIADGSPNSLPLRIDTRGSFRTEDVLFVDVQQLPVEE</sequence>
<dbReference type="GO" id="GO:0020037">
    <property type="term" value="F:heme binding"/>
    <property type="evidence" value="ECO:0007669"/>
    <property type="project" value="InterPro"/>
</dbReference>
<evidence type="ECO:0000256" key="10">
    <source>
        <dbReference type="RuleBase" id="RU000461"/>
    </source>
</evidence>
<comment type="cofactor">
    <cofactor evidence="1 9">
        <name>heme</name>
        <dbReference type="ChEBI" id="CHEBI:30413"/>
    </cofactor>
</comment>
<name>A0AA36DHM6_9BILA</name>
<evidence type="ECO:0000313" key="12">
    <source>
        <dbReference type="Proteomes" id="UP001177023"/>
    </source>
</evidence>
<accession>A0AA36DHM6</accession>
<dbReference type="PANTHER" id="PTHR24302:SF15">
    <property type="entry name" value="FATTY-ACID PEROXYGENASE"/>
    <property type="match status" value="1"/>
</dbReference>
<dbReference type="GO" id="GO:0008395">
    <property type="term" value="F:steroid hydroxylase activity"/>
    <property type="evidence" value="ECO:0007669"/>
    <property type="project" value="TreeGrafter"/>
</dbReference>
<evidence type="ECO:0000256" key="6">
    <source>
        <dbReference type="ARBA" id="ARBA00023004"/>
    </source>
</evidence>
<keyword evidence="4 9" id="KW-0479">Metal-binding</keyword>
<evidence type="ECO:0000256" key="1">
    <source>
        <dbReference type="ARBA" id="ARBA00001971"/>
    </source>
</evidence>
<dbReference type="Proteomes" id="UP001177023">
    <property type="component" value="Unassembled WGS sequence"/>
</dbReference>
<dbReference type="PANTHER" id="PTHR24302">
    <property type="entry name" value="CYTOCHROME P450 FAMILY 3"/>
    <property type="match status" value="1"/>
</dbReference>
<evidence type="ECO:0000256" key="7">
    <source>
        <dbReference type="ARBA" id="ARBA00023033"/>
    </source>
</evidence>
<dbReference type="InterPro" id="IPR001128">
    <property type="entry name" value="Cyt_P450"/>
</dbReference>
<evidence type="ECO:0000256" key="3">
    <source>
        <dbReference type="ARBA" id="ARBA00022617"/>
    </source>
</evidence>